<dbReference type="InterPro" id="IPR034345">
    <property type="entry name" value="Gtt2-like_N"/>
</dbReference>
<dbReference type="InterPro" id="IPR010987">
    <property type="entry name" value="Glutathione-S-Trfase_C-like"/>
</dbReference>
<dbReference type="InterPro" id="IPR004045">
    <property type="entry name" value="Glutathione_S-Trfase_N"/>
</dbReference>
<dbReference type="InterPro" id="IPR040079">
    <property type="entry name" value="Glutathione_S-Trfase"/>
</dbReference>
<name>A0ABY8F330_9HYPH</name>
<protein>
    <submittedName>
        <fullName evidence="3">Glutathione S-transferase family protein</fullName>
    </submittedName>
</protein>
<accession>A0ABY8F330</accession>
<evidence type="ECO:0000259" key="2">
    <source>
        <dbReference type="PROSITE" id="PS50405"/>
    </source>
</evidence>
<dbReference type="InterPro" id="IPR004046">
    <property type="entry name" value="GST_C"/>
</dbReference>
<sequence length="201" mass="22865">MKLYDAQAANAKRVRIFIAEKGIEVPKVELELGKDTRASEFRKLNSLGEVPVLELDNGNVITDSIAICRYLDALFPDVPLMGRSPVEIGRIEMWSQRVYQELFLPIGLMVRHQLPLFADVIEQVPEFAAAQRRLMPKKWQWFDQELSDGRPFITGDTFTFADVQGMTALMLADIFDLAAPNDCVNAVYWSAKVRSRKSWEA</sequence>
<feature type="domain" description="GST N-terminal" evidence="1">
    <location>
        <begin position="1"/>
        <end position="79"/>
    </location>
</feature>
<dbReference type="Pfam" id="PF00043">
    <property type="entry name" value="GST_C"/>
    <property type="match status" value="1"/>
</dbReference>
<dbReference type="EMBL" id="CP120863">
    <property type="protein sequence ID" value="WFE89819.1"/>
    <property type="molecule type" value="Genomic_DNA"/>
</dbReference>
<dbReference type="SFLD" id="SFLDS00019">
    <property type="entry name" value="Glutathione_Transferase_(cytos"/>
    <property type="match status" value="1"/>
</dbReference>
<dbReference type="InterPro" id="IPR050983">
    <property type="entry name" value="GST_Omega/HSP26"/>
</dbReference>
<dbReference type="RefSeq" id="WP_265680154.1">
    <property type="nucleotide sequence ID" value="NZ_CP120863.1"/>
</dbReference>
<reference evidence="3 4" key="1">
    <citation type="submission" date="2023-03" db="EMBL/GenBank/DDBJ databases">
        <title>Roseibium porphyridii sp. nov. and Roseibium rhodosorbium sp. nov. isolated from marine algae, Porphyridium cruentum and Rhodosorus marinus, respectively.</title>
        <authorList>
            <person name="Lee M.W."/>
            <person name="Choi B.J."/>
            <person name="Lee J.K."/>
            <person name="Choi D.G."/>
            <person name="Baek J.H."/>
            <person name="Bayburt H."/>
            <person name="Kim J.M."/>
            <person name="Han D.M."/>
            <person name="Kim K.H."/>
            <person name="Jeon C.O."/>
        </authorList>
    </citation>
    <scope>NUCLEOTIDE SEQUENCE [LARGE SCALE GENOMIC DNA]</scope>
    <source>
        <strain evidence="3 4">KMA01</strain>
    </source>
</reference>
<dbReference type="SFLD" id="SFLDG00358">
    <property type="entry name" value="Main_(cytGST)"/>
    <property type="match status" value="1"/>
</dbReference>
<dbReference type="PROSITE" id="PS50405">
    <property type="entry name" value="GST_CTER"/>
    <property type="match status" value="1"/>
</dbReference>
<feature type="domain" description="GST C-terminal" evidence="2">
    <location>
        <begin position="84"/>
        <end position="201"/>
    </location>
</feature>
<keyword evidence="4" id="KW-1185">Reference proteome</keyword>
<dbReference type="InterPro" id="IPR036282">
    <property type="entry name" value="Glutathione-S-Trfase_C_sf"/>
</dbReference>
<dbReference type="PANTHER" id="PTHR43968">
    <property type="match status" value="1"/>
</dbReference>
<dbReference type="SUPFAM" id="SSF47616">
    <property type="entry name" value="GST C-terminal domain-like"/>
    <property type="match status" value="1"/>
</dbReference>
<dbReference type="CDD" id="cd03051">
    <property type="entry name" value="GST_N_GTT2_like"/>
    <property type="match status" value="1"/>
</dbReference>
<dbReference type="PANTHER" id="PTHR43968:SF6">
    <property type="entry name" value="GLUTATHIONE S-TRANSFERASE OMEGA"/>
    <property type="match status" value="1"/>
</dbReference>
<dbReference type="Gene3D" id="1.20.1050.10">
    <property type="match status" value="1"/>
</dbReference>
<proteinExistence type="predicted"/>
<dbReference type="InterPro" id="IPR036249">
    <property type="entry name" value="Thioredoxin-like_sf"/>
</dbReference>
<evidence type="ECO:0000259" key="1">
    <source>
        <dbReference type="PROSITE" id="PS50404"/>
    </source>
</evidence>
<dbReference type="Proteomes" id="UP001209803">
    <property type="component" value="Chromosome"/>
</dbReference>
<evidence type="ECO:0000313" key="4">
    <source>
        <dbReference type="Proteomes" id="UP001209803"/>
    </source>
</evidence>
<dbReference type="SUPFAM" id="SSF52833">
    <property type="entry name" value="Thioredoxin-like"/>
    <property type="match status" value="1"/>
</dbReference>
<evidence type="ECO:0000313" key="3">
    <source>
        <dbReference type="EMBL" id="WFE89819.1"/>
    </source>
</evidence>
<dbReference type="Gene3D" id="3.40.30.10">
    <property type="entry name" value="Glutaredoxin"/>
    <property type="match status" value="1"/>
</dbReference>
<dbReference type="Pfam" id="PF13409">
    <property type="entry name" value="GST_N_2"/>
    <property type="match status" value="1"/>
</dbReference>
<dbReference type="PROSITE" id="PS50404">
    <property type="entry name" value="GST_NTER"/>
    <property type="match status" value="1"/>
</dbReference>
<organism evidence="3 4">
    <name type="scientific">Roseibium porphyridii</name>
    <dbReference type="NCBI Taxonomy" id="2866279"/>
    <lineage>
        <taxon>Bacteria</taxon>
        <taxon>Pseudomonadati</taxon>
        <taxon>Pseudomonadota</taxon>
        <taxon>Alphaproteobacteria</taxon>
        <taxon>Hyphomicrobiales</taxon>
        <taxon>Stappiaceae</taxon>
        <taxon>Roseibium</taxon>
    </lineage>
</organism>
<gene>
    <name evidence="3" type="ORF">K1718_00210</name>
</gene>